<keyword evidence="2" id="KW-1185">Reference proteome</keyword>
<sequence>MIEIVVEKLNAKNKDIFKIDDITHVCTVVEEERLLAALAIEATRCKVILKNSLLLSEDARDLDGMIKTSINYFHLEGVFVACYDCGNEMLSGYFKKINNETYVSNGYACFQSQDFIESTRCRK</sequence>
<dbReference type="STRING" id="1120975.SAMN02746064_01965"/>
<dbReference type="RefSeq" id="WP_073271502.1">
    <property type="nucleotide sequence ID" value="NZ_FQTU01000015.1"/>
</dbReference>
<name>A0A1M4Z610_9FIRM</name>
<dbReference type="AlphaFoldDB" id="A0A1M4Z610"/>
<accession>A0A1M4Z610</accession>
<protein>
    <submittedName>
        <fullName evidence="1">Uncharacterized protein</fullName>
    </submittedName>
</protein>
<gene>
    <name evidence="1" type="ORF">SAMN02746064_01965</name>
</gene>
<evidence type="ECO:0000313" key="1">
    <source>
        <dbReference type="EMBL" id="SHF13425.1"/>
    </source>
</evidence>
<reference evidence="1 2" key="1">
    <citation type="submission" date="2016-11" db="EMBL/GenBank/DDBJ databases">
        <authorList>
            <person name="Jaros S."/>
            <person name="Januszkiewicz K."/>
            <person name="Wedrychowicz H."/>
        </authorList>
    </citation>
    <scope>NUCLEOTIDE SEQUENCE [LARGE SCALE GENOMIC DNA]</scope>
    <source>
        <strain evidence="1 2">DSM 14828</strain>
    </source>
</reference>
<dbReference type="EMBL" id="FQTU01000015">
    <property type="protein sequence ID" value="SHF13425.1"/>
    <property type="molecule type" value="Genomic_DNA"/>
</dbReference>
<evidence type="ECO:0000313" key="2">
    <source>
        <dbReference type="Proteomes" id="UP000184251"/>
    </source>
</evidence>
<proteinExistence type="predicted"/>
<organism evidence="1 2">
    <name type="scientific">Alkalibacter saccharofermentans DSM 14828</name>
    <dbReference type="NCBI Taxonomy" id="1120975"/>
    <lineage>
        <taxon>Bacteria</taxon>
        <taxon>Bacillati</taxon>
        <taxon>Bacillota</taxon>
        <taxon>Clostridia</taxon>
        <taxon>Eubacteriales</taxon>
        <taxon>Eubacteriaceae</taxon>
        <taxon>Alkalibacter</taxon>
    </lineage>
</organism>
<dbReference type="Proteomes" id="UP000184251">
    <property type="component" value="Unassembled WGS sequence"/>
</dbReference>